<name>A0ABM8HM20_9BACT</name>
<keyword evidence="7" id="KW-0998">Cell outer membrane</keyword>
<feature type="chain" id="PRO_5047201479" evidence="8">
    <location>
        <begin position="21"/>
        <end position="443"/>
    </location>
</feature>
<evidence type="ECO:0000256" key="2">
    <source>
        <dbReference type="ARBA" id="ARBA00007613"/>
    </source>
</evidence>
<dbReference type="EMBL" id="AP024355">
    <property type="protein sequence ID" value="BCR03266.1"/>
    <property type="molecule type" value="Genomic_DNA"/>
</dbReference>
<dbReference type="Pfam" id="PF02321">
    <property type="entry name" value="OEP"/>
    <property type="match status" value="2"/>
</dbReference>
<evidence type="ECO:0000313" key="9">
    <source>
        <dbReference type="EMBL" id="BCR03266.1"/>
    </source>
</evidence>
<keyword evidence="8" id="KW-0732">Signal</keyword>
<dbReference type="RefSeq" id="WP_221250749.1">
    <property type="nucleotide sequence ID" value="NZ_AP024355.1"/>
</dbReference>
<dbReference type="SUPFAM" id="SSF56954">
    <property type="entry name" value="Outer membrane efflux proteins (OEP)"/>
    <property type="match status" value="1"/>
</dbReference>
<evidence type="ECO:0000256" key="5">
    <source>
        <dbReference type="ARBA" id="ARBA00022692"/>
    </source>
</evidence>
<evidence type="ECO:0000256" key="4">
    <source>
        <dbReference type="ARBA" id="ARBA00022452"/>
    </source>
</evidence>
<dbReference type="Proteomes" id="UP001319827">
    <property type="component" value="Chromosome"/>
</dbReference>
<keyword evidence="3" id="KW-0813">Transport</keyword>
<evidence type="ECO:0000256" key="6">
    <source>
        <dbReference type="ARBA" id="ARBA00023136"/>
    </source>
</evidence>
<protein>
    <submittedName>
        <fullName evidence="9">RND transporter</fullName>
    </submittedName>
</protein>
<accession>A0ABM8HM20</accession>
<dbReference type="InterPro" id="IPR003423">
    <property type="entry name" value="OMP_efflux"/>
</dbReference>
<gene>
    <name evidence="9" type="ORF">DESUT3_03350</name>
</gene>
<proteinExistence type="inferred from homology"/>
<dbReference type="PANTHER" id="PTHR30026:SF21">
    <property type="entry name" value="SLR1270 PROTEIN"/>
    <property type="match status" value="1"/>
</dbReference>
<evidence type="ECO:0000256" key="8">
    <source>
        <dbReference type="SAM" id="SignalP"/>
    </source>
</evidence>
<reference evidence="9 10" key="2">
    <citation type="journal article" date="2021" name="Int. J. Syst. Evol. Microbiol.">
        <title>Isolation and Polyphasic Characterization of Desulfuromonas versatilis sp. Nov., an Electrogenic Bacteria Capable of Versatile Metabolism Isolated from a Graphene Oxide-Reducing Enrichment Culture.</title>
        <authorList>
            <person name="Xie L."/>
            <person name="Yoshida N."/>
            <person name="Ishii S."/>
            <person name="Meng L."/>
        </authorList>
    </citation>
    <scope>NUCLEOTIDE SEQUENCE [LARGE SCALE GENOMIC DNA]</scope>
    <source>
        <strain evidence="9 10">NIT-T3</strain>
    </source>
</reference>
<reference evidence="9 10" key="1">
    <citation type="journal article" date="2016" name="C (Basel)">
        <title>Selective Growth of and Electricity Production by Marine Exoelectrogenic Bacteria in Self-Aggregated Hydrogel of Microbially Reduced Graphene Oxide.</title>
        <authorList>
            <person name="Yoshida N."/>
            <person name="Goto Y."/>
            <person name="Miyata Y."/>
        </authorList>
    </citation>
    <scope>NUCLEOTIDE SEQUENCE [LARGE SCALE GENOMIC DNA]</scope>
    <source>
        <strain evidence="9 10">NIT-T3</strain>
    </source>
</reference>
<comment type="similarity">
    <text evidence="2">Belongs to the outer membrane factor (OMF) (TC 1.B.17) family.</text>
</comment>
<evidence type="ECO:0000256" key="7">
    <source>
        <dbReference type="ARBA" id="ARBA00023237"/>
    </source>
</evidence>
<dbReference type="InterPro" id="IPR051906">
    <property type="entry name" value="TolC-like"/>
</dbReference>
<sequence>MRKIFWIIPALWLVPGPLLAEPVDLGQAVRQAVSERPMTQAARFDAEAAQAAVGEARSHYLPRLTLSENLLWTDEPGGSLFISLNQEDLVLSQDADRYNLPPSRKDFETRLTLDQPLYDPDIAYGLRRAEAGAAAAEAGARRSAESAAFAAFRAYLDVQRGQSAQGWAESSSREAAEIHRLAGERQRAGVGLKADTLRAGVQVAEAERRQVALDNDLAIARRALALAMGKEGESADIAGPLTPEQFAEIPPGTLQRGDLEALALQAKEAELAREQSRAAWLPKAALSASYALHDGDVPFGSEADAWTVRAGLSWELFDGFSRSHGTARATAAQSAAEARRLEAARQARFEVEQARLRAEEARRSRKAALLGLAQAEESQRLLLQRYEAGLADLAELLSAQSSLDKARFDAVNAEAMLILALGNIRYQSGTFLNNLLHPEENNP</sequence>
<organism evidence="9 10">
    <name type="scientific">Desulfuromonas versatilis</name>
    <dbReference type="NCBI Taxonomy" id="2802975"/>
    <lineage>
        <taxon>Bacteria</taxon>
        <taxon>Pseudomonadati</taxon>
        <taxon>Thermodesulfobacteriota</taxon>
        <taxon>Desulfuromonadia</taxon>
        <taxon>Desulfuromonadales</taxon>
        <taxon>Desulfuromonadaceae</taxon>
        <taxon>Desulfuromonas</taxon>
    </lineage>
</organism>
<evidence type="ECO:0000256" key="1">
    <source>
        <dbReference type="ARBA" id="ARBA00004442"/>
    </source>
</evidence>
<keyword evidence="5" id="KW-0812">Transmembrane</keyword>
<keyword evidence="4" id="KW-1134">Transmembrane beta strand</keyword>
<feature type="signal peptide" evidence="8">
    <location>
        <begin position="1"/>
        <end position="20"/>
    </location>
</feature>
<evidence type="ECO:0000313" key="10">
    <source>
        <dbReference type="Proteomes" id="UP001319827"/>
    </source>
</evidence>
<keyword evidence="10" id="KW-1185">Reference proteome</keyword>
<evidence type="ECO:0000256" key="3">
    <source>
        <dbReference type="ARBA" id="ARBA00022448"/>
    </source>
</evidence>
<keyword evidence="6" id="KW-0472">Membrane</keyword>
<dbReference type="PANTHER" id="PTHR30026">
    <property type="entry name" value="OUTER MEMBRANE PROTEIN TOLC"/>
    <property type="match status" value="1"/>
</dbReference>
<dbReference type="Gene3D" id="1.20.1600.10">
    <property type="entry name" value="Outer membrane efflux proteins (OEP)"/>
    <property type="match status" value="1"/>
</dbReference>
<comment type="subcellular location">
    <subcellularLocation>
        <location evidence="1">Cell outer membrane</location>
    </subcellularLocation>
</comment>